<dbReference type="EMBL" id="JMSZ01000032">
    <property type="protein sequence ID" value="KDE39435.1"/>
    <property type="molecule type" value="Genomic_DNA"/>
</dbReference>
<evidence type="ECO:0000256" key="1">
    <source>
        <dbReference type="ARBA" id="ARBA00004814"/>
    </source>
</evidence>
<keyword evidence="8" id="KW-0503">Monooxygenase</keyword>
<dbReference type="AlphaFoldDB" id="A0A063Y2Q7"/>
<proteinExistence type="inferred from homology"/>
<reference evidence="8 9" key="1">
    <citation type="journal article" date="2005" name="Int. J. Syst. Evol. Microbiol.">
        <title>Nitrincola lacisaponensis gen. nov., sp. nov., a novel alkaliphilic bacterium isolated from an alkaline, saline lake.</title>
        <authorList>
            <person name="Dimitriu P.A."/>
            <person name="Shukla S.K."/>
            <person name="Conradt J."/>
            <person name="Marquez M.C."/>
            <person name="Ventosa A."/>
            <person name="Maglia A."/>
            <person name="Peyton B.M."/>
            <person name="Pinkart H.C."/>
            <person name="Mormile M.R."/>
        </authorList>
    </citation>
    <scope>NUCLEOTIDE SEQUENCE [LARGE SCALE GENOMIC DNA]</scope>
    <source>
        <strain evidence="8 9">4CA</strain>
    </source>
</reference>
<dbReference type="SUPFAM" id="SSF51905">
    <property type="entry name" value="FAD/NAD(P)-binding domain"/>
    <property type="match status" value="1"/>
</dbReference>
<dbReference type="Proteomes" id="UP000027318">
    <property type="component" value="Unassembled WGS sequence"/>
</dbReference>
<comment type="similarity">
    <text evidence="2">Belongs to the tryptophan 2-monooxygenase family.</text>
</comment>
<dbReference type="InterPro" id="IPR050281">
    <property type="entry name" value="Flavin_monoamine_oxidase"/>
</dbReference>
<dbReference type="Gene3D" id="3.90.660.10">
    <property type="match status" value="1"/>
</dbReference>
<evidence type="ECO:0000259" key="7">
    <source>
        <dbReference type="Pfam" id="PF01593"/>
    </source>
</evidence>
<dbReference type="GO" id="GO:0001716">
    <property type="term" value="F:L-amino-acid oxidase activity"/>
    <property type="evidence" value="ECO:0007669"/>
    <property type="project" value="TreeGrafter"/>
</dbReference>
<comment type="pathway">
    <text evidence="1">Plant hormone metabolism; auxin biosynthesis.</text>
</comment>
<dbReference type="STRING" id="267850.ADINL_2564"/>
<keyword evidence="8" id="KW-0560">Oxidoreductase</keyword>
<dbReference type="InterPro" id="IPR002937">
    <property type="entry name" value="Amino_oxidase"/>
</dbReference>
<evidence type="ECO:0000256" key="4">
    <source>
        <dbReference type="ARBA" id="ARBA00017871"/>
    </source>
</evidence>
<dbReference type="GO" id="GO:0009851">
    <property type="term" value="P:auxin biosynthetic process"/>
    <property type="evidence" value="ECO:0007669"/>
    <property type="project" value="UniProtKB-KW"/>
</dbReference>
<sequence>MSDMPFSMYGPDFPFAYDQWLQHPAGLGELPASAMGAEVAIIGAGIAGLVCGYELMRLGLKPVFYEAGRLGGRLRSVHFDGNEQIVAELGGMRFPRSSRSFYHYVERMGLKTAPFPNPLTEAAGSTVIELEGERFYAQKLADLPIIFQEVAEAYDSALEEGAQFTDLQDAIRRRDAAAIKAIWNPLVKQWDERTFYDFISTSSAFRALSFRHREVFGQVGFGTGGWDSDFPNTMLEILRVNVTGCDTDQHLIVGGAEQLPRRLWQHAPSDLNHWPVGTSLQSLNQGAPRPGAARIFRDGQTDQIAVTDTRGHTERFAAVVCTCQSWLLTTAIDTEESLFSHPLWMALDRTRYMQSAKTFVMVDRPFWKERDPVTGEKRMSMTLTDRLTRGTYLFDHGDDQPGVICLSYSWMSDALKVLPLDAQKRTQLALSALSRIYPDVDIASHIRSNPITISWEDDPNFLGAFKGALPGHYRYNHRMYGHFMQQHLPAQQRGIFLAGDDISWTPAWAEGAVQTALNAVWGVMTQFKGCCATDNPGPGDLYPAWGPVSLAP</sequence>
<organism evidence="8 9">
    <name type="scientific">Nitrincola lacisaponensis</name>
    <dbReference type="NCBI Taxonomy" id="267850"/>
    <lineage>
        <taxon>Bacteria</taxon>
        <taxon>Pseudomonadati</taxon>
        <taxon>Pseudomonadota</taxon>
        <taxon>Gammaproteobacteria</taxon>
        <taxon>Oceanospirillales</taxon>
        <taxon>Oceanospirillaceae</taxon>
        <taxon>Nitrincola</taxon>
    </lineage>
</organism>
<feature type="domain" description="Amine oxidase" evidence="7">
    <location>
        <begin position="46"/>
        <end position="522"/>
    </location>
</feature>
<keyword evidence="5" id="KW-0073">Auxin biosynthesis</keyword>
<dbReference type="Gene3D" id="1.10.405.40">
    <property type="match status" value="1"/>
</dbReference>
<evidence type="ECO:0000256" key="6">
    <source>
        <dbReference type="ARBA" id="ARBA00047321"/>
    </source>
</evidence>
<dbReference type="RefSeq" id="WP_036548510.1">
    <property type="nucleotide sequence ID" value="NZ_JMSZ01000032.1"/>
</dbReference>
<dbReference type="PATRIC" id="fig|267850.7.peg.2532"/>
<comment type="catalytic activity">
    <reaction evidence="6">
        <text>L-tryptophan + O2 = indole-3-acetamide + CO2 + H2O</text>
        <dbReference type="Rhea" id="RHEA:16165"/>
        <dbReference type="ChEBI" id="CHEBI:15377"/>
        <dbReference type="ChEBI" id="CHEBI:15379"/>
        <dbReference type="ChEBI" id="CHEBI:16031"/>
        <dbReference type="ChEBI" id="CHEBI:16526"/>
        <dbReference type="ChEBI" id="CHEBI:57912"/>
        <dbReference type="EC" id="1.13.12.3"/>
    </reaction>
</comment>
<evidence type="ECO:0000256" key="5">
    <source>
        <dbReference type="ARBA" id="ARBA00023070"/>
    </source>
</evidence>
<gene>
    <name evidence="8" type="ORF">ADINL_2564</name>
</gene>
<comment type="caution">
    <text evidence="8">The sequence shown here is derived from an EMBL/GenBank/DDBJ whole genome shotgun (WGS) entry which is preliminary data.</text>
</comment>
<dbReference type="GO" id="GO:0050361">
    <property type="term" value="F:tryptophan 2-monooxygenase activity"/>
    <property type="evidence" value="ECO:0007669"/>
    <property type="project" value="UniProtKB-EC"/>
</dbReference>
<accession>A0A063Y2Q7</accession>
<dbReference type="SUPFAM" id="SSF54373">
    <property type="entry name" value="FAD-linked reductases, C-terminal domain"/>
    <property type="match status" value="1"/>
</dbReference>
<dbReference type="GO" id="GO:0009063">
    <property type="term" value="P:amino acid catabolic process"/>
    <property type="evidence" value="ECO:0007669"/>
    <property type="project" value="TreeGrafter"/>
</dbReference>
<evidence type="ECO:0000313" key="8">
    <source>
        <dbReference type="EMBL" id="KDE39435.1"/>
    </source>
</evidence>
<protein>
    <recommendedName>
        <fullName evidence="4">Tryptophan 2-monooxygenase</fullName>
        <ecNumber evidence="3">1.13.12.3</ecNumber>
    </recommendedName>
</protein>
<dbReference type="EC" id="1.13.12.3" evidence="3"/>
<dbReference type="Gene3D" id="3.50.50.60">
    <property type="entry name" value="FAD/NAD(P)-binding domain"/>
    <property type="match status" value="1"/>
</dbReference>
<evidence type="ECO:0000256" key="2">
    <source>
        <dbReference type="ARBA" id="ARBA00005833"/>
    </source>
</evidence>
<name>A0A063Y2Q7_9GAMM</name>
<dbReference type="Pfam" id="PF01593">
    <property type="entry name" value="Amino_oxidase"/>
    <property type="match status" value="1"/>
</dbReference>
<evidence type="ECO:0000256" key="3">
    <source>
        <dbReference type="ARBA" id="ARBA00012535"/>
    </source>
</evidence>
<keyword evidence="9" id="KW-1185">Reference proteome</keyword>
<dbReference type="PANTHER" id="PTHR10742:SF342">
    <property type="entry name" value="AMINE OXIDASE"/>
    <property type="match status" value="1"/>
</dbReference>
<dbReference type="InterPro" id="IPR036188">
    <property type="entry name" value="FAD/NAD-bd_sf"/>
</dbReference>
<dbReference type="PANTHER" id="PTHR10742">
    <property type="entry name" value="FLAVIN MONOAMINE OXIDASE"/>
    <property type="match status" value="1"/>
</dbReference>
<evidence type="ECO:0000313" key="9">
    <source>
        <dbReference type="Proteomes" id="UP000027318"/>
    </source>
</evidence>